<name>A0A1M8AA91_MALS4</name>
<feature type="compositionally biased region" description="Acidic residues" evidence="4">
    <location>
        <begin position="126"/>
        <end position="142"/>
    </location>
</feature>
<feature type="compositionally biased region" description="Polar residues" evidence="4">
    <location>
        <begin position="604"/>
        <end position="614"/>
    </location>
</feature>
<feature type="region of interest" description="Disordered" evidence="4">
    <location>
        <begin position="717"/>
        <end position="743"/>
    </location>
</feature>
<gene>
    <name evidence="5" type="ORF">MSYG_3708</name>
</gene>
<feature type="compositionally biased region" description="Basic and acidic residues" evidence="4">
    <location>
        <begin position="152"/>
        <end position="168"/>
    </location>
</feature>
<dbReference type="OrthoDB" id="277439at2759"/>
<feature type="compositionally biased region" description="Basic and acidic residues" evidence="4">
    <location>
        <begin position="479"/>
        <end position="498"/>
    </location>
</feature>
<dbReference type="VEuPathDB" id="FungiDB:MSYG_3708"/>
<keyword evidence="2" id="KW-0597">Phosphoprotein</keyword>
<feature type="region of interest" description="Disordered" evidence="4">
    <location>
        <begin position="565"/>
        <end position="635"/>
    </location>
</feature>
<evidence type="ECO:0000256" key="4">
    <source>
        <dbReference type="SAM" id="MobiDB-lite"/>
    </source>
</evidence>
<dbReference type="GO" id="GO:0032040">
    <property type="term" value="C:small-subunit processome"/>
    <property type="evidence" value="ECO:0007669"/>
    <property type="project" value="InterPro"/>
</dbReference>
<feature type="region of interest" description="Disordered" evidence="4">
    <location>
        <begin position="1"/>
        <end position="181"/>
    </location>
</feature>
<dbReference type="Proteomes" id="UP000186303">
    <property type="component" value="Chromosome 6"/>
</dbReference>
<accession>A0A1M8AA91</accession>
<sequence>MVRRSRKPRQDGRKASVRPHAPEWDDSDEDTGPRGPRVFDDSDDEPEGIVGDDEEIDSDEAFGEDDDWALPKSVSRSNQEAESEDDSEEGPSDFEDDDGDDIVALSNLLDEAPDEESHAPAGDQGSDSDEDEEGFEGFDEDLAALWSRKRSHAEGDDQPRKRQERTEAVQEGTDAAGGTTKLRLEDLMALGKGSLMGKVQALAEAPNDGRHPIASKRGGGVLQAPLPRIVQDRLDRSAAYKLSKEEVQGWAPTIKRLREAEHLSFPLQPTAQPPAASNAGLASRFKPTTDMERSVAALLEEGGLTEKQMAEEEGLAMKALDPEEALRRQTELRRMRELMFRAEQKARRANKIKSKTYRRVHRKERERMQQQLAELTAAEGGLDDEEREELMYKAAKDRAKERATLRHKNTGKWAKMHVGRNDEASRDATLALEEQLRRGDELRKRIHTMDEDDDELSLDDDDTDGRATAFDELADFEQKEAERDAREEAELEASDKKGKGLLNMKFMKDARERQSKAARETIQSLRDMVTQEDDTSDTEAGRPDGVDVHQVGHAAGRAVYHTAAARENHTQAPTERPANPFKTSQSNPWLADSEERTKGPAVSSVPSGTDNTAAARSRHRTERHLQRGQEARAAAMDDAALAIDPHAQMQAAAASESDSDAEPVEVSKTSRGKRGRGKRHSSTLPSMQRDLVSEAFAGDDVAVDFVKEKQAVVGAEAPREEDTTLPGWGSWGGKGVRRKSQKNPHLIKKVAGIDPRNRKDYGMDHVIVNEKLDKKASKYKAKDLPFPYTSAAQYEAAMRTPIGAEWNTRTQHQRLTLPRVTTKMGQRIDPIQRKF</sequence>
<evidence type="ECO:0000313" key="5">
    <source>
        <dbReference type="EMBL" id="SHO79359.1"/>
    </source>
</evidence>
<evidence type="ECO:0000256" key="2">
    <source>
        <dbReference type="ARBA" id="ARBA00022553"/>
    </source>
</evidence>
<organism evidence="5 6">
    <name type="scientific">Malassezia sympodialis (strain ATCC 42132)</name>
    <name type="common">Atopic eczema-associated yeast</name>
    <dbReference type="NCBI Taxonomy" id="1230383"/>
    <lineage>
        <taxon>Eukaryota</taxon>
        <taxon>Fungi</taxon>
        <taxon>Dikarya</taxon>
        <taxon>Basidiomycota</taxon>
        <taxon>Ustilaginomycotina</taxon>
        <taxon>Malasseziomycetes</taxon>
        <taxon>Malasseziales</taxon>
        <taxon>Malasseziaceae</taxon>
        <taxon>Malassezia</taxon>
    </lineage>
</organism>
<reference evidence="6" key="1">
    <citation type="journal article" date="2017" name="Nucleic Acids Res.">
        <title>Proteogenomics produces comprehensive and highly accurate protein-coding gene annotation in a complete genome assembly of Malassezia sympodialis.</title>
        <authorList>
            <person name="Zhu Y."/>
            <person name="Engstroem P.G."/>
            <person name="Tellgren-Roth C."/>
            <person name="Baudo C.D."/>
            <person name="Kennell J.C."/>
            <person name="Sun S."/>
            <person name="Billmyre R.B."/>
            <person name="Schroeder M.S."/>
            <person name="Andersson A."/>
            <person name="Holm T."/>
            <person name="Sigurgeirsson B."/>
            <person name="Wu G."/>
            <person name="Sankaranarayanan S.R."/>
            <person name="Siddharthan R."/>
            <person name="Sanyal K."/>
            <person name="Lundeberg J."/>
            <person name="Nystedt B."/>
            <person name="Boekhout T."/>
            <person name="Dawson T.L. Jr."/>
            <person name="Heitman J."/>
            <person name="Scheynius A."/>
            <person name="Lehtioe J."/>
        </authorList>
    </citation>
    <scope>NUCLEOTIDE SEQUENCE [LARGE SCALE GENOMIC DNA]</scope>
    <source>
        <strain evidence="6">ATCC 42132</strain>
    </source>
</reference>
<dbReference type="STRING" id="1230383.A0A1M8AA91"/>
<feature type="compositionally biased region" description="Acidic residues" evidence="4">
    <location>
        <begin position="81"/>
        <end position="101"/>
    </location>
</feature>
<feature type="compositionally biased region" description="Basic residues" evidence="4">
    <location>
        <begin position="405"/>
        <end position="418"/>
    </location>
</feature>
<keyword evidence="3" id="KW-0539">Nucleus</keyword>
<dbReference type="AlphaFoldDB" id="A0A1M8AA91"/>
<feature type="region of interest" description="Disordered" evidence="4">
    <location>
        <begin position="401"/>
        <end position="426"/>
    </location>
</feature>
<dbReference type="PANTHER" id="PTHR14150">
    <property type="entry name" value="U3 SMALL NUCLEOLAR RNA-ASSOCIATED PROTEIN 14"/>
    <property type="match status" value="1"/>
</dbReference>
<dbReference type="Pfam" id="PF04615">
    <property type="entry name" value="Utp14"/>
    <property type="match status" value="2"/>
</dbReference>
<proteinExistence type="predicted"/>
<dbReference type="PANTHER" id="PTHR14150:SF12">
    <property type="entry name" value="U3 SMALL NUCLEOLAR RNA-ASSOCIATED PROTEIN 14 HOMOLOG A"/>
    <property type="match status" value="1"/>
</dbReference>
<dbReference type="InterPro" id="IPR006709">
    <property type="entry name" value="SSU_processome_Utp14"/>
</dbReference>
<evidence type="ECO:0000256" key="1">
    <source>
        <dbReference type="ARBA" id="ARBA00004604"/>
    </source>
</evidence>
<feature type="compositionally biased region" description="Basic and acidic residues" evidence="4">
    <location>
        <begin position="506"/>
        <end position="519"/>
    </location>
</feature>
<feature type="compositionally biased region" description="Basic residues" evidence="4">
    <location>
        <begin position="670"/>
        <end position="681"/>
    </location>
</feature>
<dbReference type="GO" id="GO:0006364">
    <property type="term" value="P:rRNA processing"/>
    <property type="evidence" value="ECO:0007669"/>
    <property type="project" value="InterPro"/>
</dbReference>
<protein>
    <submittedName>
        <fullName evidence="5">Similar to S.cerevisiae protein UTP14 (Subunit of U3-containing Small Subunit (SSU) processome complex)</fullName>
    </submittedName>
</protein>
<feature type="region of interest" description="Disordered" evidence="4">
    <location>
        <begin position="648"/>
        <end position="687"/>
    </location>
</feature>
<dbReference type="EMBL" id="LT671826">
    <property type="protein sequence ID" value="SHO79359.1"/>
    <property type="molecule type" value="Genomic_DNA"/>
</dbReference>
<evidence type="ECO:0000313" key="6">
    <source>
        <dbReference type="Proteomes" id="UP000186303"/>
    </source>
</evidence>
<comment type="subcellular location">
    <subcellularLocation>
        <location evidence="1">Nucleus</location>
        <location evidence="1">Nucleolus</location>
    </subcellularLocation>
</comment>
<feature type="region of interest" description="Disordered" evidence="4">
    <location>
        <begin position="479"/>
        <end position="548"/>
    </location>
</feature>
<feature type="compositionally biased region" description="Acidic residues" evidence="4">
    <location>
        <begin position="41"/>
        <end position="68"/>
    </location>
</feature>
<keyword evidence="6" id="KW-1185">Reference proteome</keyword>
<evidence type="ECO:0000256" key="3">
    <source>
        <dbReference type="ARBA" id="ARBA00023242"/>
    </source>
</evidence>
<dbReference type="OMA" id="QVIEPMD"/>